<comment type="caution">
    <text evidence="1">The sequence shown here is derived from an EMBL/GenBank/DDBJ whole genome shotgun (WGS) entry which is preliminary data.</text>
</comment>
<name>A0A0F9G4U0_9ZZZZ</name>
<reference evidence="1" key="1">
    <citation type="journal article" date="2015" name="Nature">
        <title>Complex archaea that bridge the gap between prokaryotes and eukaryotes.</title>
        <authorList>
            <person name="Spang A."/>
            <person name="Saw J.H."/>
            <person name="Jorgensen S.L."/>
            <person name="Zaremba-Niedzwiedzka K."/>
            <person name="Martijn J."/>
            <person name="Lind A.E."/>
            <person name="van Eijk R."/>
            <person name="Schleper C."/>
            <person name="Guy L."/>
            <person name="Ettema T.J."/>
        </authorList>
    </citation>
    <scope>NUCLEOTIDE SEQUENCE</scope>
</reference>
<protein>
    <submittedName>
        <fullName evidence="1">Uncharacterized protein</fullName>
    </submittedName>
</protein>
<dbReference type="EMBL" id="LAZR01021397">
    <property type="protein sequence ID" value="KKL85466.1"/>
    <property type="molecule type" value="Genomic_DNA"/>
</dbReference>
<proteinExistence type="predicted"/>
<dbReference type="AlphaFoldDB" id="A0A0F9G4U0"/>
<evidence type="ECO:0000313" key="1">
    <source>
        <dbReference type="EMBL" id="KKL85466.1"/>
    </source>
</evidence>
<sequence>MKIKVEDTSANTRRHCMACYESFKPWNIQGVLYDTANEEVGPVCEGCMNASSEEILARLLALADKFQNWANECRTLASEGMEAPPLEEFKKAVADDEVATITDLLRSPNLAPDERQRYERELAASS</sequence>
<accession>A0A0F9G4U0</accession>
<gene>
    <name evidence="1" type="ORF">LCGC14_1954400</name>
</gene>
<organism evidence="1">
    <name type="scientific">marine sediment metagenome</name>
    <dbReference type="NCBI Taxonomy" id="412755"/>
    <lineage>
        <taxon>unclassified sequences</taxon>
        <taxon>metagenomes</taxon>
        <taxon>ecological metagenomes</taxon>
    </lineage>
</organism>